<feature type="transmembrane region" description="Helical" evidence="1">
    <location>
        <begin position="200"/>
        <end position="217"/>
    </location>
</feature>
<proteinExistence type="predicted"/>
<evidence type="ECO:0000256" key="1">
    <source>
        <dbReference type="SAM" id="Phobius"/>
    </source>
</evidence>
<dbReference type="CDD" id="cd01949">
    <property type="entry name" value="GGDEF"/>
    <property type="match status" value="1"/>
</dbReference>
<evidence type="ECO:0000313" key="3">
    <source>
        <dbReference type="EMBL" id="MDI6452735.1"/>
    </source>
</evidence>
<feature type="transmembrane region" description="Helical" evidence="1">
    <location>
        <begin position="175"/>
        <end position="194"/>
    </location>
</feature>
<protein>
    <submittedName>
        <fullName evidence="3">GGDEF domain-containing protein</fullName>
        <ecNumber evidence="3">2.7.7.65</ecNumber>
    </submittedName>
</protein>
<dbReference type="SUPFAM" id="SSF55073">
    <property type="entry name" value="Nucleotide cyclase"/>
    <property type="match status" value="1"/>
</dbReference>
<dbReference type="NCBIfam" id="TIGR00254">
    <property type="entry name" value="GGDEF"/>
    <property type="match status" value="1"/>
</dbReference>
<dbReference type="PANTHER" id="PTHR45138">
    <property type="entry name" value="REGULATORY COMPONENTS OF SENSORY TRANSDUCTION SYSTEM"/>
    <property type="match status" value="1"/>
</dbReference>
<keyword evidence="1" id="KW-0472">Membrane</keyword>
<dbReference type="EC" id="2.7.7.65" evidence="3"/>
<evidence type="ECO:0000313" key="4">
    <source>
        <dbReference type="Proteomes" id="UP001431532"/>
    </source>
</evidence>
<dbReference type="GO" id="GO:0005886">
    <property type="term" value="C:plasma membrane"/>
    <property type="evidence" value="ECO:0007669"/>
    <property type="project" value="TreeGrafter"/>
</dbReference>
<dbReference type="Pfam" id="PF00990">
    <property type="entry name" value="GGDEF"/>
    <property type="match status" value="1"/>
</dbReference>
<dbReference type="PANTHER" id="PTHR45138:SF23">
    <property type="entry name" value="SIGNALING PROTEIN"/>
    <property type="match status" value="1"/>
</dbReference>
<name>A0AAW6U7I1_9MOLU</name>
<dbReference type="PROSITE" id="PS50887">
    <property type="entry name" value="GGDEF"/>
    <property type="match status" value="1"/>
</dbReference>
<accession>A0AAW6U7I1</accession>
<dbReference type="GO" id="GO:0052621">
    <property type="term" value="F:diguanylate cyclase activity"/>
    <property type="evidence" value="ECO:0007669"/>
    <property type="project" value="UniProtKB-EC"/>
</dbReference>
<feature type="domain" description="GGDEF" evidence="2">
    <location>
        <begin position="248"/>
        <end position="373"/>
    </location>
</feature>
<feature type="transmembrane region" description="Helical" evidence="1">
    <location>
        <begin position="6"/>
        <end position="24"/>
    </location>
</feature>
<dbReference type="InterPro" id="IPR000160">
    <property type="entry name" value="GGDEF_dom"/>
</dbReference>
<feature type="transmembrane region" description="Helical" evidence="1">
    <location>
        <begin position="31"/>
        <end position="52"/>
    </location>
</feature>
<dbReference type="InterPro" id="IPR029787">
    <property type="entry name" value="Nucleotide_cyclase"/>
</dbReference>
<dbReference type="InterPro" id="IPR050469">
    <property type="entry name" value="Diguanylate_Cyclase"/>
</dbReference>
<keyword evidence="1" id="KW-1133">Transmembrane helix</keyword>
<dbReference type="EMBL" id="JASCXW010000009">
    <property type="protein sequence ID" value="MDI6452735.1"/>
    <property type="molecule type" value="Genomic_DNA"/>
</dbReference>
<keyword evidence="1" id="KW-0812">Transmembrane</keyword>
<dbReference type="GO" id="GO:0043709">
    <property type="term" value="P:cell adhesion involved in single-species biofilm formation"/>
    <property type="evidence" value="ECO:0007669"/>
    <property type="project" value="TreeGrafter"/>
</dbReference>
<keyword evidence="3" id="KW-0548">Nucleotidyltransferase</keyword>
<sequence length="373" mass="43513">MIDAIIKFDINLISIVLLIILYFISKIKKEIFSFSSRLFAWIILVNIVGLAIEPITWLVDGVSGNIYYHIGYFSNFILIISAPILIGLWASYLDYKLFGEKKRVQKYVYYQIPTFIVFILLLVNFVNPVFFYIEQSTNIYYYGNLFFLRYVLTYMVFIRLIYLVLANRSKENYRVIVSILMFLILPAVGSLVQLVNTQLLFTWSSLALSVLVVYIFLETTSGNKDYLTKVYSRKILEEYLKSLIENQADFQVIMIDMDRFKDVNDLYGHQVGDNVLVEFASILQEVECTKTPFVSRLGGDEFLIVLESCTTEETDTYINQVKNQLKTNELLAQFPFLSFSSGRIQNDYKMTVDDILMKTDHLMYKEKNKTHKN</sequence>
<dbReference type="InterPro" id="IPR043128">
    <property type="entry name" value="Rev_trsase/Diguanyl_cyclase"/>
</dbReference>
<organism evidence="3 4">
    <name type="scientific">Peloplasma aerotolerans</name>
    <dbReference type="NCBI Taxonomy" id="3044389"/>
    <lineage>
        <taxon>Bacteria</taxon>
        <taxon>Bacillati</taxon>
        <taxon>Mycoplasmatota</taxon>
        <taxon>Mollicutes</taxon>
        <taxon>Acholeplasmatales</taxon>
        <taxon>Acholeplasmataceae</taxon>
        <taxon>Peloplasma</taxon>
    </lineage>
</organism>
<dbReference type="Gene3D" id="3.30.70.270">
    <property type="match status" value="1"/>
</dbReference>
<comment type="caution">
    <text evidence="3">The sequence shown here is derived from an EMBL/GenBank/DDBJ whole genome shotgun (WGS) entry which is preliminary data.</text>
</comment>
<dbReference type="SMART" id="SM00267">
    <property type="entry name" value="GGDEF"/>
    <property type="match status" value="1"/>
</dbReference>
<reference evidence="3" key="1">
    <citation type="submission" date="2023-05" db="EMBL/GenBank/DDBJ databases">
        <title>Mariniplasma microaerophilum sp. nov., a novel anaerobic mollicute isolated from terrestrial mud volcano, Taman Peninsula, Russia.</title>
        <authorList>
            <person name="Khomyakova M.A."/>
            <person name="Merkel A.Y."/>
            <person name="Slobodkin A.I."/>
        </authorList>
    </citation>
    <scope>NUCLEOTIDE SEQUENCE</scope>
    <source>
        <strain evidence="3">M4Ah</strain>
    </source>
</reference>
<feature type="transmembrane region" description="Helical" evidence="1">
    <location>
        <begin position="72"/>
        <end position="95"/>
    </location>
</feature>
<dbReference type="GO" id="GO:1902201">
    <property type="term" value="P:negative regulation of bacterial-type flagellum-dependent cell motility"/>
    <property type="evidence" value="ECO:0007669"/>
    <property type="project" value="TreeGrafter"/>
</dbReference>
<gene>
    <name evidence="3" type="ORF">QJ521_04070</name>
</gene>
<feature type="transmembrane region" description="Helical" evidence="1">
    <location>
        <begin position="139"/>
        <end position="163"/>
    </location>
</feature>
<dbReference type="AlphaFoldDB" id="A0AAW6U7I1"/>
<keyword evidence="3" id="KW-0808">Transferase</keyword>
<dbReference type="Proteomes" id="UP001431532">
    <property type="component" value="Unassembled WGS sequence"/>
</dbReference>
<feature type="transmembrane region" description="Helical" evidence="1">
    <location>
        <begin position="107"/>
        <end position="133"/>
    </location>
</feature>
<evidence type="ECO:0000259" key="2">
    <source>
        <dbReference type="PROSITE" id="PS50887"/>
    </source>
</evidence>
<dbReference type="RefSeq" id="WP_282839158.1">
    <property type="nucleotide sequence ID" value="NZ_JASCXW010000009.1"/>
</dbReference>
<keyword evidence="4" id="KW-1185">Reference proteome</keyword>